<dbReference type="InterPro" id="IPR018330">
    <property type="entry name" value="RecT_fam"/>
</dbReference>
<feature type="domain" description="C2H2-type" evidence="2">
    <location>
        <begin position="298"/>
        <end position="326"/>
    </location>
</feature>
<dbReference type="Pfam" id="PF03837">
    <property type="entry name" value="RecT"/>
    <property type="match status" value="1"/>
</dbReference>
<feature type="region of interest" description="Disordered" evidence="1">
    <location>
        <begin position="310"/>
        <end position="340"/>
    </location>
</feature>
<dbReference type="AlphaFoldDB" id="A0A0F9LLJ1"/>
<dbReference type="PROSITE" id="PS50157">
    <property type="entry name" value="ZINC_FINGER_C2H2_2"/>
    <property type="match status" value="1"/>
</dbReference>
<dbReference type="InterPro" id="IPR013087">
    <property type="entry name" value="Znf_C2H2_type"/>
</dbReference>
<name>A0A0F9LLJ1_9ZZZZ</name>
<evidence type="ECO:0000259" key="2">
    <source>
        <dbReference type="PROSITE" id="PS50157"/>
    </source>
</evidence>
<protein>
    <recommendedName>
        <fullName evidence="2">C2H2-type domain-containing protein</fullName>
    </recommendedName>
</protein>
<dbReference type="GO" id="GO:0003677">
    <property type="term" value="F:DNA binding"/>
    <property type="evidence" value="ECO:0007669"/>
    <property type="project" value="InterPro"/>
</dbReference>
<accession>A0A0F9LLJ1</accession>
<comment type="caution">
    <text evidence="3">The sequence shown here is derived from an EMBL/GenBank/DDBJ whole genome shotgun (WGS) entry which is preliminary data.</text>
</comment>
<dbReference type="EMBL" id="LAZR01006165">
    <property type="protein sequence ID" value="KKM94243.1"/>
    <property type="molecule type" value="Genomic_DNA"/>
</dbReference>
<evidence type="ECO:0000256" key="1">
    <source>
        <dbReference type="SAM" id="MobiDB-lite"/>
    </source>
</evidence>
<reference evidence="3" key="1">
    <citation type="journal article" date="2015" name="Nature">
        <title>Complex archaea that bridge the gap between prokaryotes and eukaryotes.</title>
        <authorList>
            <person name="Spang A."/>
            <person name="Saw J.H."/>
            <person name="Jorgensen S.L."/>
            <person name="Zaremba-Niedzwiedzka K."/>
            <person name="Martijn J."/>
            <person name="Lind A.E."/>
            <person name="van Eijk R."/>
            <person name="Schleper C."/>
            <person name="Guy L."/>
            <person name="Ettema T.J."/>
        </authorList>
    </citation>
    <scope>NUCLEOTIDE SEQUENCE</scope>
</reference>
<sequence>MTQNLPEKSEKEMVYAMENGDEIRLTADMVRQFLVQGESAYVTASELMYFMHECKARRLNPFLRQCWLIKYSRTDPAQIVEAIHHKRSKARKAPDCNGWEKGLILLDKKGEIKKSKGLVLDGETVLGAYFIAKPGSWEIPYELEINLSGYIKKKKGGEVTSFWSKENQPSQIMKVVESQGLSALWGDTVGNTSIPEELPAPIDFTLDKNGMYETEPHELDTSEFDKLAAIQQIDKPSDPAFDKYLSEMAAAQEPKMSVDQFKIESTAQFEELWAHFENWRKAKPPAAGKSETGGTEDHKCKACGYPAKSAKGLKRHTTQQHPPDPPADAGPVTPDPFVGLKNARESLGEDAYAVACESVFGEPERYPETPEEAKSVAVYMNQIAKSGAKEA</sequence>
<evidence type="ECO:0000313" key="3">
    <source>
        <dbReference type="EMBL" id="KKM94243.1"/>
    </source>
</evidence>
<gene>
    <name evidence="3" type="ORF">LCGC14_1200350</name>
</gene>
<dbReference type="GO" id="GO:0006259">
    <property type="term" value="P:DNA metabolic process"/>
    <property type="evidence" value="ECO:0007669"/>
    <property type="project" value="InterPro"/>
</dbReference>
<organism evidence="3">
    <name type="scientific">marine sediment metagenome</name>
    <dbReference type="NCBI Taxonomy" id="412755"/>
    <lineage>
        <taxon>unclassified sequences</taxon>
        <taxon>metagenomes</taxon>
        <taxon>ecological metagenomes</taxon>
    </lineage>
</organism>
<proteinExistence type="predicted"/>